<evidence type="ECO:0000256" key="5">
    <source>
        <dbReference type="SAM" id="Coils"/>
    </source>
</evidence>
<organism evidence="8 9">
    <name type="scientific">Paenibacillus agricola</name>
    <dbReference type="NCBI Taxonomy" id="2716264"/>
    <lineage>
        <taxon>Bacteria</taxon>
        <taxon>Bacillati</taxon>
        <taxon>Bacillota</taxon>
        <taxon>Bacilli</taxon>
        <taxon>Bacillales</taxon>
        <taxon>Paenibacillaceae</taxon>
        <taxon>Paenibacillus</taxon>
    </lineage>
</organism>
<dbReference type="Proteomes" id="UP001165962">
    <property type="component" value="Unassembled WGS sequence"/>
</dbReference>
<dbReference type="RefSeq" id="WP_166154015.1">
    <property type="nucleotide sequence ID" value="NZ_JAAOIW010000013.1"/>
</dbReference>
<gene>
    <name evidence="8" type="ORF">G9U52_28240</name>
</gene>
<evidence type="ECO:0000256" key="3">
    <source>
        <dbReference type="ARBA" id="ARBA00023163"/>
    </source>
</evidence>
<comment type="caution">
    <text evidence="8">The sequence shown here is derived from an EMBL/GenBank/DDBJ whole genome shotgun (WGS) entry which is preliminary data.</text>
</comment>
<keyword evidence="9" id="KW-1185">Reference proteome</keyword>
<dbReference type="Pfam" id="PF00072">
    <property type="entry name" value="Response_reg"/>
    <property type="match status" value="1"/>
</dbReference>
<name>A0ABX0JD45_9BACL</name>
<dbReference type="Pfam" id="PF12833">
    <property type="entry name" value="HTH_18"/>
    <property type="match status" value="1"/>
</dbReference>
<dbReference type="SUPFAM" id="SSF52172">
    <property type="entry name" value="CheY-like"/>
    <property type="match status" value="1"/>
</dbReference>
<evidence type="ECO:0000256" key="1">
    <source>
        <dbReference type="ARBA" id="ARBA00023015"/>
    </source>
</evidence>
<keyword evidence="3" id="KW-0804">Transcription</keyword>
<dbReference type="CDD" id="cd17536">
    <property type="entry name" value="REC_YesN-like"/>
    <property type="match status" value="1"/>
</dbReference>
<keyword evidence="5" id="KW-0175">Coiled coil</keyword>
<sequence length="409" mass="47009">MLRIVLIDDELLIRQGLASIIGRLCPSWVVIGSASNGEEGIELLESLRPDAAIVDVRMTGISGLDMISLALSNGLTTSFIILSGHGEFQFVQRAMRMGVYDYLLKPIRRNELVMLLEKLESKLIQLGEDNNKHLQLIKYKQESELSVLEKTVSLLIEGELLKPGQILALEESDYFFERDHYILFRMEIDPESLIGKVKTRKDEQLFRLFFHQVINELILPYGKAIIVSDKDDSLILILFFNSTHYYSLEFVGQLTSQIKKVIKDYSKLDVTIGISSLLSGMQQVKTAYHQAINSVTSSLGDRHILKAIEYIQKHYFDKLSLEEVAVHVHLHPTYLSELFHKKTGVHFTEYVTRVRLDEAKRLLRFSTCKIEEVSERSGFLSYRHFSRVFHKAENLSPSTYRKKFYSSIP</sequence>
<keyword evidence="2" id="KW-0238">DNA-binding</keyword>
<dbReference type="PROSITE" id="PS01124">
    <property type="entry name" value="HTH_ARAC_FAMILY_2"/>
    <property type="match status" value="1"/>
</dbReference>
<evidence type="ECO:0000313" key="9">
    <source>
        <dbReference type="Proteomes" id="UP001165962"/>
    </source>
</evidence>
<evidence type="ECO:0000256" key="4">
    <source>
        <dbReference type="PROSITE-ProRule" id="PRU00169"/>
    </source>
</evidence>
<evidence type="ECO:0000259" key="6">
    <source>
        <dbReference type="PROSITE" id="PS01124"/>
    </source>
</evidence>
<dbReference type="InterPro" id="IPR009057">
    <property type="entry name" value="Homeodomain-like_sf"/>
</dbReference>
<dbReference type="Gene3D" id="1.10.10.60">
    <property type="entry name" value="Homeodomain-like"/>
    <property type="match status" value="2"/>
</dbReference>
<proteinExistence type="predicted"/>
<dbReference type="InterPro" id="IPR001789">
    <property type="entry name" value="Sig_transdc_resp-reg_receiver"/>
</dbReference>
<dbReference type="PROSITE" id="PS50110">
    <property type="entry name" value="RESPONSE_REGULATORY"/>
    <property type="match status" value="1"/>
</dbReference>
<dbReference type="EMBL" id="JAAOIW010000013">
    <property type="protein sequence ID" value="NHN33711.1"/>
    <property type="molecule type" value="Genomic_DNA"/>
</dbReference>
<evidence type="ECO:0000256" key="2">
    <source>
        <dbReference type="ARBA" id="ARBA00023125"/>
    </source>
</evidence>
<protein>
    <submittedName>
        <fullName evidence="8">Response regulator</fullName>
    </submittedName>
</protein>
<reference evidence="8" key="1">
    <citation type="submission" date="2020-03" db="EMBL/GenBank/DDBJ databases">
        <title>Draft sequencing of Paenibacilllus sp. S3N08.</title>
        <authorList>
            <person name="Kim D.-U."/>
        </authorList>
    </citation>
    <scope>NUCLEOTIDE SEQUENCE</scope>
    <source>
        <strain evidence="8">S3N08</strain>
    </source>
</reference>
<dbReference type="InterPro" id="IPR011006">
    <property type="entry name" value="CheY-like_superfamily"/>
</dbReference>
<dbReference type="SUPFAM" id="SSF46689">
    <property type="entry name" value="Homeodomain-like"/>
    <property type="match status" value="2"/>
</dbReference>
<dbReference type="SMART" id="SM00448">
    <property type="entry name" value="REC"/>
    <property type="match status" value="1"/>
</dbReference>
<keyword evidence="4" id="KW-0597">Phosphoprotein</keyword>
<evidence type="ECO:0000259" key="7">
    <source>
        <dbReference type="PROSITE" id="PS50110"/>
    </source>
</evidence>
<accession>A0ABX0JD45</accession>
<feature type="domain" description="HTH araC/xylS-type" evidence="6">
    <location>
        <begin position="305"/>
        <end position="403"/>
    </location>
</feature>
<keyword evidence="1" id="KW-0805">Transcription regulation</keyword>
<feature type="modified residue" description="4-aspartylphosphate" evidence="4">
    <location>
        <position position="55"/>
    </location>
</feature>
<feature type="domain" description="Response regulatory" evidence="7">
    <location>
        <begin position="3"/>
        <end position="120"/>
    </location>
</feature>
<dbReference type="PANTHER" id="PTHR43280:SF28">
    <property type="entry name" value="HTH-TYPE TRANSCRIPTIONAL ACTIVATOR RHAS"/>
    <property type="match status" value="1"/>
</dbReference>
<dbReference type="InterPro" id="IPR018060">
    <property type="entry name" value="HTH_AraC"/>
</dbReference>
<dbReference type="SMART" id="SM00342">
    <property type="entry name" value="HTH_ARAC"/>
    <property type="match status" value="1"/>
</dbReference>
<dbReference type="PANTHER" id="PTHR43280">
    <property type="entry name" value="ARAC-FAMILY TRANSCRIPTIONAL REGULATOR"/>
    <property type="match status" value="1"/>
</dbReference>
<evidence type="ECO:0000313" key="8">
    <source>
        <dbReference type="EMBL" id="NHN33711.1"/>
    </source>
</evidence>
<dbReference type="Gene3D" id="3.40.50.2300">
    <property type="match status" value="1"/>
</dbReference>
<feature type="coiled-coil region" evidence="5">
    <location>
        <begin position="109"/>
        <end position="136"/>
    </location>
</feature>